<feature type="compositionally biased region" description="Basic residues" evidence="9">
    <location>
        <begin position="101"/>
        <end position="113"/>
    </location>
</feature>
<dbReference type="Pfam" id="PF00416">
    <property type="entry name" value="Ribosomal_S13"/>
    <property type="match status" value="1"/>
</dbReference>
<dbReference type="SUPFAM" id="SSF46946">
    <property type="entry name" value="S13-like H2TH domain"/>
    <property type="match status" value="1"/>
</dbReference>
<dbReference type="GO" id="GO:0019843">
    <property type="term" value="F:rRNA binding"/>
    <property type="evidence" value="ECO:0007669"/>
    <property type="project" value="UniProtKB-UniRule"/>
</dbReference>
<dbReference type="AlphaFoldDB" id="A0A2M7W0W3"/>
<dbReference type="Gene3D" id="4.10.910.10">
    <property type="entry name" value="30s ribosomal protein s13, domain 2"/>
    <property type="match status" value="1"/>
</dbReference>
<evidence type="ECO:0000256" key="9">
    <source>
        <dbReference type="SAM" id="MobiDB-lite"/>
    </source>
</evidence>
<reference evidence="11" key="1">
    <citation type="submission" date="2017-09" db="EMBL/GenBank/DDBJ databases">
        <title>Depth-based differentiation of microbial function through sediment-hosted aquifers and enrichment of novel symbionts in the deep terrestrial subsurface.</title>
        <authorList>
            <person name="Probst A.J."/>
            <person name="Ladd B."/>
            <person name="Jarett J.K."/>
            <person name="Geller-Mcgrath D.E."/>
            <person name="Sieber C.M.K."/>
            <person name="Emerson J.B."/>
            <person name="Anantharaman K."/>
            <person name="Thomas B.C."/>
            <person name="Malmstrom R."/>
            <person name="Stieglmeier M."/>
            <person name="Klingl A."/>
            <person name="Woyke T."/>
            <person name="Ryan C.M."/>
            <person name="Banfield J.F."/>
        </authorList>
    </citation>
    <scope>NUCLEOTIDE SEQUENCE [LARGE SCALE GENOMIC DNA]</scope>
</reference>
<keyword evidence="5 7" id="KW-0687">Ribonucleoprotein</keyword>
<protein>
    <recommendedName>
        <fullName evidence="6 7">Small ribosomal subunit protein uS13</fullName>
    </recommendedName>
</protein>
<evidence type="ECO:0000256" key="6">
    <source>
        <dbReference type="ARBA" id="ARBA00035166"/>
    </source>
</evidence>
<evidence type="ECO:0000313" key="10">
    <source>
        <dbReference type="EMBL" id="PJA12544.1"/>
    </source>
</evidence>
<evidence type="ECO:0000256" key="8">
    <source>
        <dbReference type="RuleBase" id="RU003830"/>
    </source>
</evidence>
<dbReference type="InterPro" id="IPR010979">
    <property type="entry name" value="Ribosomal_uS13-like_H2TH"/>
</dbReference>
<dbReference type="InterPro" id="IPR018269">
    <property type="entry name" value="Ribosomal_uS13_CS"/>
</dbReference>
<evidence type="ECO:0000256" key="1">
    <source>
        <dbReference type="ARBA" id="ARBA00008080"/>
    </source>
</evidence>
<dbReference type="Gene3D" id="1.10.8.50">
    <property type="match status" value="1"/>
</dbReference>
<evidence type="ECO:0000313" key="11">
    <source>
        <dbReference type="Proteomes" id="UP000228952"/>
    </source>
</evidence>
<keyword evidence="2 7" id="KW-0699">rRNA-binding</keyword>
<dbReference type="PROSITE" id="PS00646">
    <property type="entry name" value="RIBOSOMAL_S13_1"/>
    <property type="match status" value="1"/>
</dbReference>
<dbReference type="GO" id="GO:0003735">
    <property type="term" value="F:structural constituent of ribosome"/>
    <property type="evidence" value="ECO:0007669"/>
    <property type="project" value="InterPro"/>
</dbReference>
<dbReference type="GO" id="GO:0015935">
    <property type="term" value="C:small ribosomal subunit"/>
    <property type="evidence" value="ECO:0007669"/>
    <property type="project" value="TreeGrafter"/>
</dbReference>
<dbReference type="FunFam" id="1.10.8.50:FF:000001">
    <property type="entry name" value="30S ribosomal protein S13"/>
    <property type="match status" value="1"/>
</dbReference>
<comment type="function">
    <text evidence="7">Located at the top of the head of the 30S subunit, it contacts several helices of the 16S rRNA. In the 70S ribosome it contacts the 23S rRNA (bridge B1a) and protein L5 of the 50S subunit (bridge B1b), connecting the 2 subunits; these bridges are implicated in subunit movement. Contacts the tRNAs in the A and P-sites.</text>
</comment>
<accession>A0A2M7W0W3</accession>
<evidence type="ECO:0000256" key="7">
    <source>
        <dbReference type="HAMAP-Rule" id="MF_01315"/>
    </source>
</evidence>
<comment type="subunit">
    <text evidence="7">Part of the 30S ribosomal subunit. Forms a loose heterodimer with protein S19. Forms two bridges to the 50S subunit in the 70S ribosome.</text>
</comment>
<evidence type="ECO:0000256" key="2">
    <source>
        <dbReference type="ARBA" id="ARBA00022730"/>
    </source>
</evidence>
<comment type="similarity">
    <text evidence="1 7 8">Belongs to the universal ribosomal protein uS13 family.</text>
</comment>
<name>A0A2M7W0W3_9BACT</name>
<dbReference type="Proteomes" id="UP000228952">
    <property type="component" value="Unassembled WGS sequence"/>
</dbReference>
<dbReference type="HAMAP" id="MF_01315">
    <property type="entry name" value="Ribosomal_uS13"/>
    <property type="match status" value="1"/>
</dbReference>
<dbReference type="PANTHER" id="PTHR10871">
    <property type="entry name" value="30S RIBOSOMAL PROTEIN S13/40S RIBOSOMAL PROTEIN S18"/>
    <property type="match status" value="1"/>
</dbReference>
<dbReference type="GO" id="GO:0005829">
    <property type="term" value="C:cytosol"/>
    <property type="evidence" value="ECO:0007669"/>
    <property type="project" value="TreeGrafter"/>
</dbReference>
<dbReference type="InterPro" id="IPR019980">
    <property type="entry name" value="Ribosomal_uS13_bac-type"/>
</dbReference>
<comment type="caution">
    <text evidence="10">The sequence shown here is derived from an EMBL/GenBank/DDBJ whole genome shotgun (WGS) entry which is preliminary data.</text>
</comment>
<evidence type="ECO:0000256" key="4">
    <source>
        <dbReference type="ARBA" id="ARBA00022980"/>
    </source>
</evidence>
<evidence type="ECO:0000256" key="5">
    <source>
        <dbReference type="ARBA" id="ARBA00023274"/>
    </source>
</evidence>
<proteinExistence type="inferred from homology"/>
<dbReference type="GO" id="GO:0000049">
    <property type="term" value="F:tRNA binding"/>
    <property type="evidence" value="ECO:0007669"/>
    <property type="project" value="UniProtKB-UniRule"/>
</dbReference>
<dbReference type="InterPro" id="IPR027437">
    <property type="entry name" value="Rbsml_uS13_C"/>
</dbReference>
<dbReference type="GO" id="GO:0006412">
    <property type="term" value="P:translation"/>
    <property type="evidence" value="ECO:0007669"/>
    <property type="project" value="UniProtKB-UniRule"/>
</dbReference>
<evidence type="ECO:0000256" key="3">
    <source>
        <dbReference type="ARBA" id="ARBA00022884"/>
    </source>
</evidence>
<gene>
    <name evidence="7" type="primary">rpsM</name>
    <name evidence="10" type="ORF">COX64_04515</name>
</gene>
<dbReference type="PROSITE" id="PS50159">
    <property type="entry name" value="RIBOSOMAL_S13_2"/>
    <property type="match status" value="1"/>
</dbReference>
<dbReference type="InterPro" id="IPR001892">
    <property type="entry name" value="Ribosomal_uS13"/>
</dbReference>
<organism evidence="10 11">
    <name type="scientific">Candidatus Dojkabacteria bacterium CG_4_10_14_0_2_um_filter_Dojkabacteria_WS6_41_15</name>
    <dbReference type="NCBI Taxonomy" id="2014249"/>
    <lineage>
        <taxon>Bacteria</taxon>
        <taxon>Candidatus Dojkabacteria</taxon>
    </lineage>
</organism>
<keyword evidence="7" id="KW-0820">tRNA-binding</keyword>
<dbReference type="NCBIfam" id="TIGR03631">
    <property type="entry name" value="uS13_bact"/>
    <property type="match status" value="1"/>
</dbReference>
<sequence length="127" mass="14761">MPRILGIQIPDDKKVRISLRYLFGIGPARAEKICKTCKIDPDKRAHELKDPEIKAIQNFVDENFVVEGYLRQEVREHIRRLKDIKSYRGVRHIINMPVRGQRTRHNAHTRRGKNMAVGGLNPKVTKT</sequence>
<dbReference type="EMBL" id="PFQB01000110">
    <property type="protein sequence ID" value="PJA12544.1"/>
    <property type="molecule type" value="Genomic_DNA"/>
</dbReference>
<feature type="region of interest" description="Disordered" evidence="9">
    <location>
        <begin position="101"/>
        <end position="127"/>
    </location>
</feature>
<keyword evidence="4 7" id="KW-0689">Ribosomal protein</keyword>
<dbReference type="PIRSF" id="PIRSF002134">
    <property type="entry name" value="Ribosomal_S13"/>
    <property type="match status" value="1"/>
</dbReference>
<dbReference type="PANTHER" id="PTHR10871:SF1">
    <property type="entry name" value="SMALL RIBOSOMAL SUBUNIT PROTEIN US13M"/>
    <property type="match status" value="1"/>
</dbReference>
<keyword evidence="3 7" id="KW-0694">RNA-binding</keyword>